<evidence type="ECO:0000256" key="1">
    <source>
        <dbReference type="SAM" id="MobiDB-lite"/>
    </source>
</evidence>
<protein>
    <recommendedName>
        <fullName evidence="2">KAP NTPase domain-containing protein</fullName>
    </recommendedName>
</protein>
<sequence length="668" mass="72228">MWADNEADFDLLGFDFLVDGLVVALTEPRLLPLTVGVLGDWGSGKSSLMRIAGSEVAALTSEVEGEDGQEPKPRYLVVEFSPWQHEDYDDVKTALMSSILDALRKSAPALKAEITRLMKIVEGLKKFGRRSGRVGASMAAGATPIVLQLTSPDLDSALVDIATKGAGAIAGEVSSALADPPEVVDKSDGAADYPDDIKTFRTLFGSLVAAAPYEAIVVLIDDLDRCLPETVVDTFEAIRLFLNTPHTAYVLALNQTVVESAIDSRYPDLTKQDGAGIGRDYLEKMLQLKVAIPPLSAPEAETYVNLLFAELHLDANDFAKVRAAADAARATGDLTVAFNIGIAGEALGAVPEQLANDLSWAAEITPILSTSLRGNPRQLKRFLNNLLLKYRSAARRNIDLKLPILAKLMVLEDQHQTEFQKLFDWVVVAGGSCPEIAEAEDRARGAAPAPSPSESPIAKAGAPRAAKKAQVDPVNVPIPPVPLTDAQTWADKPHIATWLRAEPPLKGVDLRKYFTYSRDKLSFGVSASRLTQALQQLLAQVQNEVNASRRNFYQQVKDLDSAERAQFMEALLERVQRAPATIALTVALELAEQIPDIVQQVCDVLKRVPAMTIPPEAATKAVLRLPSDNPDVISLLDTWAASDNLALRRVLETSRTAQRRAGTSGDLS</sequence>
<dbReference type="PANTHER" id="PTHR22674:SF6">
    <property type="entry name" value="NTPASE KAP FAMILY P-LOOP DOMAIN-CONTAINING PROTEIN 1"/>
    <property type="match status" value="1"/>
</dbReference>
<reference evidence="3" key="1">
    <citation type="submission" date="2016-10" db="EMBL/GenBank/DDBJ databases">
        <title>Draft Genome Sequence of Nocardioides luteus Strain BAFB, an Alkane-Degrading Bacterium Isolated from JP-7 Polluted Soil.</title>
        <authorList>
            <person name="Brown L."/>
            <person name="Ruiz O.N."/>
            <person name="Gunasekera T."/>
        </authorList>
    </citation>
    <scope>NUCLEOTIDE SEQUENCE [LARGE SCALE GENOMIC DNA]</scope>
    <source>
        <strain evidence="3">BAFB</strain>
    </source>
</reference>
<feature type="compositionally biased region" description="Low complexity" evidence="1">
    <location>
        <begin position="445"/>
        <end position="464"/>
    </location>
</feature>
<organism evidence="3 4">
    <name type="scientific">Nocardioides luteus</name>
    <dbReference type="NCBI Taxonomy" id="1844"/>
    <lineage>
        <taxon>Bacteria</taxon>
        <taxon>Bacillati</taxon>
        <taxon>Actinomycetota</taxon>
        <taxon>Actinomycetes</taxon>
        <taxon>Propionibacteriales</taxon>
        <taxon>Nocardioidaceae</taxon>
        <taxon>Nocardioides</taxon>
    </lineage>
</organism>
<dbReference type="OrthoDB" id="3790848at2"/>
<dbReference type="Pfam" id="PF08713">
    <property type="entry name" value="DNA_alkylation"/>
    <property type="match status" value="1"/>
</dbReference>
<gene>
    <name evidence="3" type="ORF">UG56_014570</name>
</gene>
<evidence type="ECO:0000259" key="2">
    <source>
        <dbReference type="Pfam" id="PF07693"/>
    </source>
</evidence>
<dbReference type="PANTHER" id="PTHR22674">
    <property type="entry name" value="NTPASE, KAP FAMILY P-LOOP DOMAIN-CONTAINING 1"/>
    <property type="match status" value="1"/>
</dbReference>
<dbReference type="InterPro" id="IPR014825">
    <property type="entry name" value="DNA_alkylation"/>
</dbReference>
<proteinExistence type="predicted"/>
<comment type="caution">
    <text evidence="3">The sequence shown here is derived from an EMBL/GenBank/DDBJ whole genome shotgun (WGS) entry which is preliminary data.</text>
</comment>
<dbReference type="Gene3D" id="3.40.50.300">
    <property type="entry name" value="P-loop containing nucleotide triphosphate hydrolases"/>
    <property type="match status" value="1"/>
</dbReference>
<dbReference type="SUPFAM" id="SSF52540">
    <property type="entry name" value="P-loop containing nucleoside triphosphate hydrolases"/>
    <property type="match status" value="1"/>
</dbReference>
<evidence type="ECO:0000313" key="4">
    <source>
        <dbReference type="Proteomes" id="UP000033772"/>
    </source>
</evidence>
<dbReference type="EMBL" id="JZDQ02000019">
    <property type="protein sequence ID" value="OIJ26019.1"/>
    <property type="molecule type" value="Genomic_DNA"/>
</dbReference>
<dbReference type="RefSeq" id="WP_045549110.1">
    <property type="nucleotide sequence ID" value="NZ_JZDQ02000019.1"/>
</dbReference>
<dbReference type="Proteomes" id="UP000033772">
    <property type="component" value="Unassembled WGS sequence"/>
</dbReference>
<feature type="domain" description="KAP NTPase" evidence="2">
    <location>
        <begin position="30"/>
        <end position="391"/>
    </location>
</feature>
<evidence type="ECO:0000313" key="3">
    <source>
        <dbReference type="EMBL" id="OIJ26019.1"/>
    </source>
</evidence>
<dbReference type="InterPro" id="IPR027417">
    <property type="entry name" value="P-loop_NTPase"/>
</dbReference>
<dbReference type="AlphaFoldDB" id="A0A1J4N396"/>
<dbReference type="Pfam" id="PF07693">
    <property type="entry name" value="KAP_NTPase"/>
    <property type="match status" value="1"/>
</dbReference>
<feature type="region of interest" description="Disordered" evidence="1">
    <location>
        <begin position="440"/>
        <end position="471"/>
    </location>
</feature>
<dbReference type="InterPro" id="IPR052754">
    <property type="entry name" value="NTPase_KAP_P-loop"/>
</dbReference>
<accession>A0A1J4N396</accession>
<name>A0A1J4N396_9ACTN</name>
<dbReference type="STRING" id="1844.UG56_014570"/>
<dbReference type="InterPro" id="IPR011646">
    <property type="entry name" value="KAP_P-loop"/>
</dbReference>
<keyword evidence="4" id="KW-1185">Reference proteome</keyword>